<protein>
    <submittedName>
        <fullName evidence="2">Uncharacterized protein</fullName>
    </submittedName>
</protein>
<comment type="caution">
    <text evidence="2">The sequence shown here is derived from an EMBL/GenBank/DDBJ whole genome shotgun (WGS) entry which is preliminary data.</text>
</comment>
<reference evidence="2 3" key="1">
    <citation type="journal article" date="2021" name="BMC Biol.">
        <title>Horizontally acquired antibacterial genes associated with adaptive radiation of ladybird beetles.</title>
        <authorList>
            <person name="Li H.S."/>
            <person name="Tang X.F."/>
            <person name="Huang Y.H."/>
            <person name="Xu Z.Y."/>
            <person name="Chen M.L."/>
            <person name="Du X.Y."/>
            <person name="Qiu B.Y."/>
            <person name="Chen P.T."/>
            <person name="Zhang W."/>
            <person name="Slipinski A."/>
            <person name="Escalona H.E."/>
            <person name="Waterhouse R.M."/>
            <person name="Zwick A."/>
            <person name="Pang H."/>
        </authorList>
    </citation>
    <scope>NUCLEOTIDE SEQUENCE [LARGE SCALE GENOMIC DNA]</scope>
    <source>
        <strain evidence="2">SYSU2018</strain>
    </source>
</reference>
<gene>
    <name evidence="2" type="ORF">HHI36_000761</name>
</gene>
<accession>A0ABD2P633</accession>
<evidence type="ECO:0000313" key="3">
    <source>
        <dbReference type="Proteomes" id="UP001516400"/>
    </source>
</evidence>
<name>A0ABD2P633_9CUCU</name>
<sequence length="259" mass="29471">MKAKSPHEIFKKKSKPFLVFPLIDNKENIEYSRTMPKNPGLKLFTKIRPSKSEENEQRPLTATLEKPAILDMSLIKKIDMSTIRKEFLNITNLCRIPIGTKVRKKKQVVVCRPLSICAAEVASRKVRKIETASDDSWEDEESMRSARIEKVAKLKMKPLSSKISLKSVAKKNAVMSDKNNNKDVDAKKKRSPLPCANIRKDSVDKKDAVKSDKVPEPCKTCGRPNQPERFHSHPETPLKPLKKIELAMKIPVKTVYKSL</sequence>
<feature type="compositionally biased region" description="Basic and acidic residues" evidence="1">
    <location>
        <begin position="204"/>
        <end position="216"/>
    </location>
</feature>
<dbReference type="AlphaFoldDB" id="A0ABD2P633"/>
<dbReference type="EMBL" id="JABFTP020000185">
    <property type="protein sequence ID" value="KAL3286251.1"/>
    <property type="molecule type" value="Genomic_DNA"/>
</dbReference>
<proteinExistence type="predicted"/>
<organism evidence="2 3">
    <name type="scientific">Cryptolaemus montrouzieri</name>
    <dbReference type="NCBI Taxonomy" id="559131"/>
    <lineage>
        <taxon>Eukaryota</taxon>
        <taxon>Metazoa</taxon>
        <taxon>Ecdysozoa</taxon>
        <taxon>Arthropoda</taxon>
        <taxon>Hexapoda</taxon>
        <taxon>Insecta</taxon>
        <taxon>Pterygota</taxon>
        <taxon>Neoptera</taxon>
        <taxon>Endopterygota</taxon>
        <taxon>Coleoptera</taxon>
        <taxon>Polyphaga</taxon>
        <taxon>Cucujiformia</taxon>
        <taxon>Coccinelloidea</taxon>
        <taxon>Coccinellidae</taxon>
        <taxon>Scymninae</taxon>
        <taxon>Scymnini</taxon>
        <taxon>Cryptolaemus</taxon>
    </lineage>
</organism>
<feature type="region of interest" description="Disordered" evidence="1">
    <location>
        <begin position="204"/>
        <end position="238"/>
    </location>
</feature>
<evidence type="ECO:0000313" key="2">
    <source>
        <dbReference type="EMBL" id="KAL3286251.1"/>
    </source>
</evidence>
<keyword evidence="3" id="KW-1185">Reference proteome</keyword>
<dbReference type="Proteomes" id="UP001516400">
    <property type="component" value="Unassembled WGS sequence"/>
</dbReference>
<evidence type="ECO:0000256" key="1">
    <source>
        <dbReference type="SAM" id="MobiDB-lite"/>
    </source>
</evidence>
<feature type="compositionally biased region" description="Basic and acidic residues" evidence="1">
    <location>
        <begin position="226"/>
        <end position="238"/>
    </location>
</feature>